<evidence type="ECO:0008006" key="3">
    <source>
        <dbReference type="Google" id="ProtNLM"/>
    </source>
</evidence>
<dbReference type="PANTHER" id="PTHR31563">
    <property type="entry name" value="ION CHANNEL POLLUX-RELATED"/>
    <property type="match status" value="1"/>
</dbReference>
<reference evidence="1" key="1">
    <citation type="journal article" date="2022" name="Int. J. Mol. Sci.">
        <title>Draft Genome of Tanacetum Coccineum: Genomic Comparison of Closely Related Tanacetum-Family Plants.</title>
        <authorList>
            <person name="Yamashiro T."/>
            <person name="Shiraishi A."/>
            <person name="Nakayama K."/>
            <person name="Satake H."/>
        </authorList>
    </citation>
    <scope>NUCLEOTIDE SEQUENCE</scope>
</reference>
<dbReference type="InterPro" id="IPR044849">
    <property type="entry name" value="CASTOR/POLLUX/SYM8-like"/>
</dbReference>
<dbReference type="PANTHER" id="PTHR31563:SF10">
    <property type="entry name" value="ION CHANNEL POLLUX-RELATED"/>
    <property type="match status" value="1"/>
</dbReference>
<evidence type="ECO:0000313" key="2">
    <source>
        <dbReference type="Proteomes" id="UP001151760"/>
    </source>
</evidence>
<organism evidence="1 2">
    <name type="scientific">Tanacetum coccineum</name>
    <dbReference type="NCBI Taxonomy" id="301880"/>
    <lineage>
        <taxon>Eukaryota</taxon>
        <taxon>Viridiplantae</taxon>
        <taxon>Streptophyta</taxon>
        <taxon>Embryophyta</taxon>
        <taxon>Tracheophyta</taxon>
        <taxon>Spermatophyta</taxon>
        <taxon>Magnoliopsida</taxon>
        <taxon>eudicotyledons</taxon>
        <taxon>Gunneridae</taxon>
        <taxon>Pentapetalae</taxon>
        <taxon>asterids</taxon>
        <taxon>campanulids</taxon>
        <taxon>Asterales</taxon>
        <taxon>Asteraceae</taxon>
        <taxon>Asteroideae</taxon>
        <taxon>Anthemideae</taxon>
        <taxon>Anthemidinae</taxon>
        <taxon>Tanacetum</taxon>
    </lineage>
</organism>
<evidence type="ECO:0000313" key="1">
    <source>
        <dbReference type="EMBL" id="GJS59739.1"/>
    </source>
</evidence>
<sequence>MGVPGMGFGGKGVLEALLAPGSELWMFNEVLEKERETKLVDGGLDISGLVNIKLVHRVGNAVIKKHLETLPLGTLYSVLEALLAPGSELWMFNEVLEKERETKLVDGGLDISGLVNIKLVHRVGNAVIKKHLETLPLETFDSILILADESVEDSIVHSDSRSLATLLLIRDIQSKRLPSKDTNSTLPRVSGFSHSSWIREMQQASNKSIIISEILDSRTRNLVSVTKISDYVLSNELVSMALAMVAEDKQINRVLEELFAEEGNEMCIKPAEFYLYDQEELCFYDIMIRGRERNEIVIGYRLAAAERAIINPVDKDKLVKWSLDDVFVVIALGE</sequence>
<accession>A0ABQ4X3K8</accession>
<protein>
    <recommendedName>
        <fullName evidence="3">DMI1</fullName>
    </recommendedName>
</protein>
<reference evidence="1" key="2">
    <citation type="submission" date="2022-01" db="EMBL/GenBank/DDBJ databases">
        <authorList>
            <person name="Yamashiro T."/>
            <person name="Shiraishi A."/>
            <person name="Satake H."/>
            <person name="Nakayama K."/>
        </authorList>
    </citation>
    <scope>NUCLEOTIDE SEQUENCE</scope>
</reference>
<proteinExistence type="predicted"/>
<dbReference type="EMBL" id="BQNB010009170">
    <property type="protein sequence ID" value="GJS59739.1"/>
    <property type="molecule type" value="Genomic_DNA"/>
</dbReference>
<comment type="caution">
    <text evidence="1">The sequence shown here is derived from an EMBL/GenBank/DDBJ whole genome shotgun (WGS) entry which is preliminary data.</text>
</comment>
<dbReference type="Proteomes" id="UP001151760">
    <property type="component" value="Unassembled WGS sequence"/>
</dbReference>
<gene>
    <name evidence="1" type="ORF">Tco_0654523</name>
</gene>
<keyword evidence="2" id="KW-1185">Reference proteome</keyword>
<name>A0ABQ4X3K8_9ASTR</name>